<accession>A0A9D4TV32</accession>
<gene>
    <name evidence="2" type="ORF">D9Q98_003065</name>
</gene>
<feature type="compositionally biased region" description="Gly residues" evidence="1">
    <location>
        <begin position="318"/>
        <end position="331"/>
    </location>
</feature>
<dbReference type="AlphaFoldDB" id="A0A9D4TV32"/>
<evidence type="ECO:0000313" key="3">
    <source>
        <dbReference type="Proteomes" id="UP001055712"/>
    </source>
</evidence>
<feature type="region of interest" description="Disordered" evidence="1">
    <location>
        <begin position="140"/>
        <end position="241"/>
    </location>
</feature>
<keyword evidence="3" id="KW-1185">Reference proteome</keyword>
<feature type="compositionally biased region" description="Low complexity" evidence="1">
    <location>
        <begin position="292"/>
        <end position="306"/>
    </location>
</feature>
<sequence>MVHRRNSCQADDIPHAAVHASRCSCQPDVSSSEWGGEELPGCQLASNRVNDAAGNGAGPEVVAAVCRGASALAWLVHMEAAGGGDGVTDQTPEGFLVAALPPHTPQPRQHRLHNRCRSRCRGISQQAKGCKVLCCTAGGSGGGKEARAMPHGEGGKQQGGRERRVGPAKPWQQHSQRIRKRWRLQQPISQLSGGSPGSMHPGRRQRSQQRRQPLHSIEAAGKAGVAAEHGGPDKGVGSPARRRRHRLLQMKELAQGGHASSREVDEVVINASGELGEQKYRLPHSGAAQHQGPSTSGCSATSATGGRLRRPACRRRSGGGSCAMEPGGGSPAGHSSRPIGWTAVSAQRRSRARAMATHGTAAGANSNCSPHQA</sequence>
<proteinExistence type="predicted"/>
<dbReference type="Proteomes" id="UP001055712">
    <property type="component" value="Unassembled WGS sequence"/>
</dbReference>
<name>A0A9D4TV32_CHLVU</name>
<feature type="compositionally biased region" description="Polar residues" evidence="1">
    <location>
        <begin position="363"/>
        <end position="373"/>
    </location>
</feature>
<evidence type="ECO:0000256" key="1">
    <source>
        <dbReference type="SAM" id="MobiDB-lite"/>
    </source>
</evidence>
<feature type="compositionally biased region" description="Basic residues" evidence="1">
    <location>
        <begin position="307"/>
        <end position="317"/>
    </location>
</feature>
<evidence type="ECO:0000313" key="2">
    <source>
        <dbReference type="EMBL" id="KAI3435013.1"/>
    </source>
</evidence>
<dbReference type="EMBL" id="SIDB01000003">
    <property type="protein sequence ID" value="KAI3435013.1"/>
    <property type="molecule type" value="Genomic_DNA"/>
</dbReference>
<reference evidence="2" key="2">
    <citation type="submission" date="2020-11" db="EMBL/GenBank/DDBJ databases">
        <authorList>
            <person name="Cecchin M."/>
            <person name="Marcolungo L."/>
            <person name="Rossato M."/>
            <person name="Girolomoni L."/>
            <person name="Cosentino E."/>
            <person name="Cuine S."/>
            <person name="Li-Beisson Y."/>
            <person name="Delledonne M."/>
            <person name="Ballottari M."/>
        </authorList>
    </citation>
    <scope>NUCLEOTIDE SEQUENCE</scope>
    <source>
        <strain evidence="2">211/11P</strain>
        <tissue evidence="2">Whole cell</tissue>
    </source>
</reference>
<organism evidence="2 3">
    <name type="scientific">Chlorella vulgaris</name>
    <name type="common">Green alga</name>
    <dbReference type="NCBI Taxonomy" id="3077"/>
    <lineage>
        <taxon>Eukaryota</taxon>
        <taxon>Viridiplantae</taxon>
        <taxon>Chlorophyta</taxon>
        <taxon>core chlorophytes</taxon>
        <taxon>Trebouxiophyceae</taxon>
        <taxon>Chlorellales</taxon>
        <taxon>Chlorellaceae</taxon>
        <taxon>Chlorella clade</taxon>
        <taxon>Chlorella</taxon>
    </lineage>
</organism>
<reference evidence="2" key="1">
    <citation type="journal article" date="2019" name="Plant J.">
        <title>Chlorella vulgaris genome assembly and annotation reveals the molecular basis for metabolic acclimation to high light conditions.</title>
        <authorList>
            <person name="Cecchin M."/>
            <person name="Marcolungo L."/>
            <person name="Rossato M."/>
            <person name="Girolomoni L."/>
            <person name="Cosentino E."/>
            <person name="Cuine S."/>
            <person name="Li-Beisson Y."/>
            <person name="Delledonne M."/>
            <person name="Ballottari M."/>
        </authorList>
    </citation>
    <scope>NUCLEOTIDE SEQUENCE</scope>
    <source>
        <strain evidence="2">211/11P</strain>
    </source>
</reference>
<feature type="region of interest" description="Disordered" evidence="1">
    <location>
        <begin position="283"/>
        <end position="373"/>
    </location>
</feature>
<protein>
    <submittedName>
        <fullName evidence="2">Uncharacterized protein</fullName>
    </submittedName>
</protein>
<feature type="compositionally biased region" description="Basic and acidic residues" evidence="1">
    <location>
        <begin position="144"/>
        <end position="165"/>
    </location>
</feature>
<comment type="caution">
    <text evidence="2">The sequence shown here is derived from an EMBL/GenBank/DDBJ whole genome shotgun (WGS) entry which is preliminary data.</text>
</comment>
<feature type="compositionally biased region" description="Basic residues" evidence="1">
    <location>
        <begin position="201"/>
        <end position="213"/>
    </location>
</feature>